<gene>
    <name evidence="2" type="ORF">HGRIS_000007</name>
</gene>
<accession>A0ABR3JRL4</accession>
<feature type="compositionally biased region" description="Basic and acidic residues" evidence="1">
    <location>
        <begin position="198"/>
        <end position="207"/>
    </location>
</feature>
<proteinExistence type="predicted"/>
<protein>
    <submittedName>
        <fullName evidence="2">Uncharacterized protein</fullName>
    </submittedName>
</protein>
<reference evidence="3" key="1">
    <citation type="submission" date="2024-06" db="EMBL/GenBank/DDBJ databases">
        <title>Multi-omics analyses provide insights into the biosynthesis of the anticancer antibiotic pleurotin in Hohenbuehelia grisea.</title>
        <authorList>
            <person name="Weaver J.A."/>
            <person name="Alberti F."/>
        </authorList>
    </citation>
    <scope>NUCLEOTIDE SEQUENCE [LARGE SCALE GENOMIC DNA]</scope>
    <source>
        <strain evidence="3">T-177</strain>
    </source>
</reference>
<feature type="region of interest" description="Disordered" evidence="1">
    <location>
        <begin position="150"/>
        <end position="280"/>
    </location>
</feature>
<dbReference type="Proteomes" id="UP001556367">
    <property type="component" value="Unassembled WGS sequence"/>
</dbReference>
<feature type="compositionally biased region" description="Polar residues" evidence="1">
    <location>
        <begin position="222"/>
        <end position="234"/>
    </location>
</feature>
<evidence type="ECO:0000313" key="3">
    <source>
        <dbReference type="Proteomes" id="UP001556367"/>
    </source>
</evidence>
<evidence type="ECO:0000256" key="1">
    <source>
        <dbReference type="SAM" id="MobiDB-lite"/>
    </source>
</evidence>
<name>A0ABR3JRL4_9AGAR</name>
<feature type="compositionally biased region" description="Polar residues" evidence="1">
    <location>
        <begin position="151"/>
        <end position="160"/>
    </location>
</feature>
<dbReference type="EMBL" id="JASNQZ010000004">
    <property type="protein sequence ID" value="KAL0957820.1"/>
    <property type="molecule type" value="Genomic_DNA"/>
</dbReference>
<organism evidence="2 3">
    <name type="scientific">Hohenbuehelia grisea</name>
    <dbReference type="NCBI Taxonomy" id="104357"/>
    <lineage>
        <taxon>Eukaryota</taxon>
        <taxon>Fungi</taxon>
        <taxon>Dikarya</taxon>
        <taxon>Basidiomycota</taxon>
        <taxon>Agaricomycotina</taxon>
        <taxon>Agaricomycetes</taxon>
        <taxon>Agaricomycetidae</taxon>
        <taxon>Agaricales</taxon>
        <taxon>Pleurotineae</taxon>
        <taxon>Pleurotaceae</taxon>
        <taxon>Hohenbuehelia</taxon>
    </lineage>
</organism>
<comment type="caution">
    <text evidence="2">The sequence shown here is derived from an EMBL/GenBank/DDBJ whole genome shotgun (WGS) entry which is preliminary data.</text>
</comment>
<keyword evidence="3" id="KW-1185">Reference proteome</keyword>
<evidence type="ECO:0000313" key="2">
    <source>
        <dbReference type="EMBL" id="KAL0957820.1"/>
    </source>
</evidence>
<feature type="compositionally biased region" description="Gly residues" evidence="1">
    <location>
        <begin position="177"/>
        <end position="193"/>
    </location>
</feature>
<sequence>MGLVPSALEQENDLPTDLYMRLNGSSLQSSESPTRGLLSWRYASLLVRQRTRLHARDFVLKGSRFSFAATYQSRSSVTSVSLLGSISRRPASPSTTSAVAAQACTGHQSVKLPTPAPSAAGIRNCPVFCQKREGLHDRLSHTRFKLFPTRDPSTWLTSSDAARREPAALTGAVQGRQGQGRLAGGTPGQGGGQWRPPHAADDGWQKVDRRRRRNGWGLDGMRQQTLGETQSNWEQGLPNWGDEDHPGLHATLFPPSQTAPPREPSADTAARSPNSSQAHV</sequence>
<feature type="compositionally biased region" description="Polar residues" evidence="1">
    <location>
        <begin position="271"/>
        <end position="280"/>
    </location>
</feature>